<keyword evidence="1" id="KW-0812">Transmembrane</keyword>
<protein>
    <recommendedName>
        <fullName evidence="2">SGNH hydrolase-type esterase domain-containing protein</fullName>
    </recommendedName>
</protein>
<dbReference type="SUPFAM" id="SSF52266">
    <property type="entry name" value="SGNH hydrolase"/>
    <property type="match status" value="1"/>
</dbReference>
<feature type="transmembrane region" description="Helical" evidence="1">
    <location>
        <begin position="6"/>
        <end position="27"/>
    </location>
</feature>
<dbReference type="InterPro" id="IPR013830">
    <property type="entry name" value="SGNH_hydro"/>
</dbReference>
<keyword evidence="1" id="KW-0472">Membrane</keyword>
<evidence type="ECO:0000313" key="4">
    <source>
        <dbReference type="Proteomes" id="UP000194798"/>
    </source>
</evidence>
<dbReference type="OrthoDB" id="9804395at2"/>
<name>A0A251X5L8_9GAMM</name>
<keyword evidence="1" id="KW-1133">Transmembrane helix</keyword>
<dbReference type="InterPro" id="IPR036514">
    <property type="entry name" value="SGNH_hydro_sf"/>
</dbReference>
<feature type="domain" description="SGNH hydrolase-type esterase" evidence="2">
    <location>
        <begin position="61"/>
        <end position="234"/>
    </location>
</feature>
<dbReference type="Gene3D" id="3.40.50.1110">
    <property type="entry name" value="SGNH hydrolase"/>
    <property type="match status" value="1"/>
</dbReference>
<dbReference type="GO" id="GO:0016788">
    <property type="term" value="F:hydrolase activity, acting on ester bonds"/>
    <property type="evidence" value="ECO:0007669"/>
    <property type="project" value="UniProtKB-ARBA"/>
</dbReference>
<dbReference type="RefSeq" id="WP_086489159.1">
    <property type="nucleotide sequence ID" value="NZ_MSLT01000023.1"/>
</dbReference>
<dbReference type="Pfam" id="PF13472">
    <property type="entry name" value="Lipase_GDSL_2"/>
    <property type="match status" value="1"/>
</dbReference>
<keyword evidence="4" id="KW-1185">Reference proteome</keyword>
<dbReference type="Proteomes" id="UP000194798">
    <property type="component" value="Unassembled WGS sequence"/>
</dbReference>
<reference evidence="3 4" key="1">
    <citation type="submission" date="2016-12" db="EMBL/GenBank/DDBJ databases">
        <title>Thioflexothrix psekupsii D3 genome sequencing and assembly.</title>
        <authorList>
            <person name="Fomenkov A."/>
            <person name="Vincze T."/>
            <person name="Grabovich M."/>
            <person name="Anton B.P."/>
            <person name="Dubinina G."/>
            <person name="Orlova M."/>
            <person name="Belousova E."/>
            <person name="Roberts R.J."/>
        </authorList>
    </citation>
    <scope>NUCLEOTIDE SEQUENCE [LARGE SCALE GENOMIC DNA]</scope>
    <source>
        <strain evidence="3">D3</strain>
    </source>
</reference>
<gene>
    <name evidence="3" type="ORF">TPSD3_13985</name>
</gene>
<dbReference type="CDD" id="cd01836">
    <property type="entry name" value="FeeA_FeeB_like"/>
    <property type="match status" value="1"/>
</dbReference>
<evidence type="ECO:0000256" key="1">
    <source>
        <dbReference type="SAM" id="Phobius"/>
    </source>
</evidence>
<evidence type="ECO:0000313" key="3">
    <source>
        <dbReference type="EMBL" id="OUD12227.1"/>
    </source>
</evidence>
<comment type="caution">
    <text evidence="3">The sequence shown here is derived from an EMBL/GenBank/DDBJ whole genome shotgun (WGS) entry which is preliminary data.</text>
</comment>
<accession>A0A251X5L8</accession>
<dbReference type="AlphaFoldDB" id="A0A251X5L8"/>
<dbReference type="EMBL" id="MSLT01000023">
    <property type="protein sequence ID" value="OUD12227.1"/>
    <property type="molecule type" value="Genomic_DNA"/>
</dbReference>
<organism evidence="3 4">
    <name type="scientific">Thioflexithrix psekupsensis</name>
    <dbReference type="NCBI Taxonomy" id="1570016"/>
    <lineage>
        <taxon>Bacteria</taxon>
        <taxon>Pseudomonadati</taxon>
        <taxon>Pseudomonadota</taxon>
        <taxon>Gammaproteobacteria</taxon>
        <taxon>Thiotrichales</taxon>
        <taxon>Thioflexithrix</taxon>
    </lineage>
</organism>
<evidence type="ECO:0000259" key="2">
    <source>
        <dbReference type="Pfam" id="PF13472"/>
    </source>
</evidence>
<sequence length="252" mass="29095">MLEKLPLWLLHLIWWMGFILLFPLWYWQKRRIQPLNRILPYPAGATQGVFKGTYPIHTLVVLGESTAVGIGIATHAQGLAAQIAAHLNGYTKQAIHWQCLGGREINVQKTHHWLIPQVEPLKPDILVIVLGLNDTWQLTSLSRWREELYRVIHSAKDNVKQGIFFTLSPPFSQKKYAPQPLRFLLNIRRMLLNYHLEQSVIRQAKCAYIDFTHSPQSMDYWAEDGIHPSAAGYTLWGEHIARQILARLGRLK</sequence>
<proteinExistence type="predicted"/>